<name>A0ABU8MZH0_9PSEU</name>
<keyword evidence="1" id="KW-0805">Transcription regulation</keyword>
<dbReference type="PRINTS" id="PR00032">
    <property type="entry name" value="HTHARAC"/>
</dbReference>
<dbReference type="EMBL" id="JBBEGL010000001">
    <property type="protein sequence ID" value="MEJ2885127.1"/>
    <property type="molecule type" value="Genomic_DNA"/>
</dbReference>
<dbReference type="InterPro" id="IPR018060">
    <property type="entry name" value="HTH_AraC"/>
</dbReference>
<dbReference type="PANTHER" id="PTHR46796">
    <property type="entry name" value="HTH-TYPE TRANSCRIPTIONAL ACTIVATOR RHAS-RELATED"/>
    <property type="match status" value="1"/>
</dbReference>
<evidence type="ECO:0000256" key="1">
    <source>
        <dbReference type="ARBA" id="ARBA00023015"/>
    </source>
</evidence>
<organism evidence="5 6">
    <name type="scientific">Actinomycetospora aeridis</name>
    <dbReference type="NCBI Taxonomy" id="3129231"/>
    <lineage>
        <taxon>Bacteria</taxon>
        <taxon>Bacillati</taxon>
        <taxon>Actinomycetota</taxon>
        <taxon>Actinomycetes</taxon>
        <taxon>Pseudonocardiales</taxon>
        <taxon>Pseudonocardiaceae</taxon>
        <taxon>Actinomycetospora</taxon>
    </lineage>
</organism>
<dbReference type="InterPro" id="IPR020449">
    <property type="entry name" value="Tscrpt_reg_AraC-type_HTH"/>
</dbReference>
<dbReference type="Proteomes" id="UP001370100">
    <property type="component" value="Unassembled WGS sequence"/>
</dbReference>
<comment type="caution">
    <text evidence="5">The sequence shown here is derived from an EMBL/GenBank/DDBJ whole genome shotgun (WGS) entry which is preliminary data.</text>
</comment>
<keyword evidence="3" id="KW-0804">Transcription</keyword>
<protein>
    <submittedName>
        <fullName evidence="5">AraC family transcriptional regulator</fullName>
    </submittedName>
</protein>
<dbReference type="InterPro" id="IPR035418">
    <property type="entry name" value="AraC-bd_2"/>
</dbReference>
<keyword evidence="6" id="KW-1185">Reference proteome</keyword>
<gene>
    <name evidence="5" type="ORF">WCD41_01595</name>
</gene>
<dbReference type="PROSITE" id="PS00041">
    <property type="entry name" value="HTH_ARAC_FAMILY_1"/>
    <property type="match status" value="1"/>
</dbReference>
<dbReference type="Pfam" id="PF14525">
    <property type="entry name" value="AraC_binding_2"/>
    <property type="match status" value="1"/>
</dbReference>
<evidence type="ECO:0000313" key="5">
    <source>
        <dbReference type="EMBL" id="MEJ2885127.1"/>
    </source>
</evidence>
<keyword evidence="2" id="KW-0238">DNA-binding</keyword>
<dbReference type="Pfam" id="PF12833">
    <property type="entry name" value="HTH_18"/>
    <property type="match status" value="1"/>
</dbReference>
<dbReference type="Gene3D" id="1.10.10.60">
    <property type="entry name" value="Homeodomain-like"/>
    <property type="match status" value="1"/>
</dbReference>
<dbReference type="PANTHER" id="PTHR46796:SF6">
    <property type="entry name" value="ARAC SUBFAMILY"/>
    <property type="match status" value="1"/>
</dbReference>
<evidence type="ECO:0000313" key="6">
    <source>
        <dbReference type="Proteomes" id="UP001370100"/>
    </source>
</evidence>
<dbReference type="PROSITE" id="PS01124">
    <property type="entry name" value="HTH_ARAC_FAMILY_2"/>
    <property type="match status" value="1"/>
</dbReference>
<dbReference type="InterPro" id="IPR050204">
    <property type="entry name" value="AraC_XylS_family_regulators"/>
</dbReference>
<dbReference type="InterPro" id="IPR018062">
    <property type="entry name" value="HTH_AraC-typ_CS"/>
</dbReference>
<dbReference type="SUPFAM" id="SSF46689">
    <property type="entry name" value="Homeodomain-like"/>
    <property type="match status" value="1"/>
</dbReference>
<evidence type="ECO:0000256" key="3">
    <source>
        <dbReference type="ARBA" id="ARBA00023163"/>
    </source>
</evidence>
<proteinExistence type="predicted"/>
<dbReference type="SMART" id="SM00342">
    <property type="entry name" value="HTH_ARAC"/>
    <property type="match status" value="1"/>
</dbReference>
<dbReference type="RefSeq" id="WP_337711621.1">
    <property type="nucleotide sequence ID" value="NZ_JBBEGL010000001.1"/>
</dbReference>
<accession>A0ABU8MZH0</accession>
<sequence>MFSAVADSVEAWSAVADDCFVPLQVRPPGSGRRTFHGEVVSRALDHRVTIAGIAASSCRMVRTSRAAASEDIPDTLFVSLQRSGTFRATLAGRTAAVTAGEAVLYRSREAMTLDVDAVGSCLTLQIPVAAAGLPDPLVTAALARPVPAAHPLLRVLTATADTLEDTAADLDPVAGARMASTVIDLVDALLRSVAGDDDARPAGPAALATAMQRFLLDHLGDPALSVDAVARRFGVSGRYVGRVFADAGEPPPATWLRDERLRRAARLLERAPAPTVAAVAARCGFADVTTFTRAFRRRHGVSPGTWRTHGV</sequence>
<feature type="domain" description="HTH araC/xylS-type" evidence="4">
    <location>
        <begin position="209"/>
        <end position="309"/>
    </location>
</feature>
<evidence type="ECO:0000256" key="2">
    <source>
        <dbReference type="ARBA" id="ARBA00023125"/>
    </source>
</evidence>
<evidence type="ECO:0000259" key="4">
    <source>
        <dbReference type="PROSITE" id="PS01124"/>
    </source>
</evidence>
<reference evidence="5 6" key="1">
    <citation type="submission" date="2024-03" db="EMBL/GenBank/DDBJ databases">
        <title>Actinomycetospora sp. OC33-EN06, a novel actinomycete isolated from wild orchid (Aerides multiflora).</title>
        <authorList>
            <person name="Suriyachadkun C."/>
        </authorList>
    </citation>
    <scope>NUCLEOTIDE SEQUENCE [LARGE SCALE GENOMIC DNA]</scope>
    <source>
        <strain evidence="5 6">OC33-EN06</strain>
    </source>
</reference>
<dbReference type="InterPro" id="IPR009057">
    <property type="entry name" value="Homeodomain-like_sf"/>
</dbReference>